<dbReference type="AlphaFoldDB" id="A0A7S7RR41"/>
<dbReference type="RefSeq" id="WP_194367285.1">
    <property type="nucleotide sequence ID" value="NZ_CP054493.1"/>
</dbReference>
<evidence type="ECO:0000259" key="1">
    <source>
        <dbReference type="Pfam" id="PF13472"/>
    </source>
</evidence>
<dbReference type="KEGG" id="smas:HUE87_03120"/>
<protein>
    <submittedName>
        <fullName evidence="2">Arylesterase</fullName>
    </submittedName>
</protein>
<dbReference type="InterPro" id="IPR013830">
    <property type="entry name" value="SGNH_hydro"/>
</dbReference>
<evidence type="ECO:0000313" key="2">
    <source>
        <dbReference type="EMBL" id="QOY55243.1"/>
    </source>
</evidence>
<dbReference type="PANTHER" id="PTHR30383">
    <property type="entry name" value="THIOESTERASE 1/PROTEASE 1/LYSOPHOSPHOLIPASE L1"/>
    <property type="match status" value="1"/>
</dbReference>
<accession>A0A7S7RR41</accession>
<dbReference type="Pfam" id="PF13472">
    <property type="entry name" value="Lipase_GDSL_2"/>
    <property type="match status" value="1"/>
</dbReference>
<dbReference type="PANTHER" id="PTHR30383:SF24">
    <property type="entry name" value="THIOESTERASE 1_PROTEASE 1_LYSOPHOSPHOLIPASE L1"/>
    <property type="match status" value="1"/>
</dbReference>
<organism evidence="2 3">
    <name type="scientific">Candidatus Sulfurimonas marisnigri</name>
    <dbReference type="NCBI Taxonomy" id="2740405"/>
    <lineage>
        <taxon>Bacteria</taxon>
        <taxon>Pseudomonadati</taxon>
        <taxon>Campylobacterota</taxon>
        <taxon>Epsilonproteobacteria</taxon>
        <taxon>Campylobacterales</taxon>
        <taxon>Sulfurimonadaceae</taxon>
        <taxon>Sulfurimonas</taxon>
    </lineage>
</organism>
<dbReference type="InterPro" id="IPR036514">
    <property type="entry name" value="SGNH_hydro_sf"/>
</dbReference>
<feature type="domain" description="SGNH hydrolase-type esterase" evidence="1">
    <location>
        <begin position="42"/>
        <end position="192"/>
    </location>
</feature>
<dbReference type="Proteomes" id="UP000593836">
    <property type="component" value="Chromosome"/>
</dbReference>
<name>A0A7S7RR41_9BACT</name>
<evidence type="ECO:0000313" key="3">
    <source>
        <dbReference type="Proteomes" id="UP000593836"/>
    </source>
</evidence>
<proteinExistence type="predicted"/>
<dbReference type="EMBL" id="CP054493">
    <property type="protein sequence ID" value="QOY55243.1"/>
    <property type="molecule type" value="Genomic_DNA"/>
</dbReference>
<keyword evidence="3" id="KW-1185">Reference proteome</keyword>
<dbReference type="Gene3D" id="3.40.50.1110">
    <property type="entry name" value="SGNH hydrolase"/>
    <property type="match status" value="1"/>
</dbReference>
<dbReference type="GO" id="GO:0004622">
    <property type="term" value="F:phosphatidylcholine lysophospholipase activity"/>
    <property type="evidence" value="ECO:0007669"/>
    <property type="project" value="TreeGrafter"/>
</dbReference>
<reference evidence="2 3" key="1">
    <citation type="submission" date="2020-05" db="EMBL/GenBank/DDBJ databases">
        <title>Sulfurimonas marisnigri, sp. nov., and Sulfurimonas baltica, sp. nov., manganese oxide reducing chemolithoautotrophs of the class Epsilonproteobacteria isolated from the pelagic redoxclines of the Black and Baltic Seas and emended description of the genus Sulfurimonas.</title>
        <authorList>
            <person name="Henkel J.V."/>
            <person name="Laudan C."/>
            <person name="Werner J."/>
            <person name="Neu T."/>
            <person name="Plewe S."/>
            <person name="Sproer C."/>
            <person name="Bunk B."/>
            <person name="Schulz-Vogt H.N."/>
        </authorList>
    </citation>
    <scope>NUCLEOTIDE SEQUENCE [LARGE SCALE GENOMIC DNA]</scope>
    <source>
        <strain evidence="2 3">SoZ1</strain>
    </source>
</reference>
<dbReference type="SUPFAM" id="SSF52266">
    <property type="entry name" value="SGNH hydrolase"/>
    <property type="match status" value="1"/>
</dbReference>
<gene>
    <name evidence="2" type="ORF">HUE87_03120</name>
</gene>
<dbReference type="InterPro" id="IPR051532">
    <property type="entry name" value="Ester_Hydrolysis_Enzymes"/>
</dbReference>
<sequence length="208" mass="22992">MSKIKFLATLVIVISLSLSIVLKESTNSTPYQRLKDDAVVLAFGDSLTYGYGVDRIFSYPSQLENKIGLHVINAGVSGEESSEGLFRLPSLLKLKPNLVILCHGGNDILRKRSHEQLKMNLLKMINLIKESGSEVLLVGVADFGLLGFKTLSVYNDVAEQTGVMYEENIISYIESKASLKSDNIHPNEKGYEMIADSLIKILKSNKLI</sequence>